<evidence type="ECO:0000256" key="2">
    <source>
        <dbReference type="SAM" id="Phobius"/>
    </source>
</evidence>
<dbReference type="InterPro" id="IPR036259">
    <property type="entry name" value="MFS_trans_sf"/>
</dbReference>
<evidence type="ECO:0000313" key="3">
    <source>
        <dbReference type="EMBL" id="RKP32932.1"/>
    </source>
</evidence>
<accession>A0A4P9ZK45</accession>
<sequence length="219" mass="24523">MAVRGLPASAVLAVGGVVVFFTTILVYPTTLLYTLEILPHEARMTGLSPALFTSWTLSAVFEGLSQIITRLQPFYLFITCSMISFIATFFFLLCWDTREYSFLEGIPYDIDQLLANKVSPYGPQLIPSGMVDEKAESPYSPEKPPSLKEMPRKSPVSRLTPGDSKLRKVSMDISMSEASEPLFTANTQFGNATARDYYLNKNKRIESKPNSVWLDDLRL</sequence>
<organism evidence="3 4">
    <name type="scientific">Metschnikowia bicuspidata</name>
    <dbReference type="NCBI Taxonomy" id="27322"/>
    <lineage>
        <taxon>Eukaryota</taxon>
        <taxon>Fungi</taxon>
        <taxon>Dikarya</taxon>
        <taxon>Ascomycota</taxon>
        <taxon>Saccharomycotina</taxon>
        <taxon>Pichiomycetes</taxon>
        <taxon>Metschnikowiaceae</taxon>
        <taxon>Metschnikowia</taxon>
    </lineage>
</organism>
<keyword evidence="4" id="KW-1185">Reference proteome</keyword>
<dbReference type="SUPFAM" id="SSF103473">
    <property type="entry name" value="MFS general substrate transporter"/>
    <property type="match status" value="1"/>
</dbReference>
<feature type="region of interest" description="Disordered" evidence="1">
    <location>
        <begin position="128"/>
        <end position="162"/>
    </location>
</feature>
<dbReference type="Gene3D" id="1.20.1250.20">
    <property type="entry name" value="MFS general substrate transporter like domains"/>
    <property type="match status" value="1"/>
</dbReference>
<feature type="transmembrane region" description="Helical" evidence="2">
    <location>
        <begin position="74"/>
        <end position="95"/>
    </location>
</feature>
<dbReference type="EMBL" id="ML004429">
    <property type="protein sequence ID" value="RKP32932.1"/>
    <property type="molecule type" value="Genomic_DNA"/>
</dbReference>
<feature type="transmembrane region" description="Helical" evidence="2">
    <location>
        <begin position="12"/>
        <end position="35"/>
    </location>
</feature>
<keyword evidence="2" id="KW-0472">Membrane</keyword>
<gene>
    <name evidence="3" type="ORF">METBISCDRAFT_21194</name>
</gene>
<protein>
    <submittedName>
        <fullName evidence="3">Uncharacterized protein</fullName>
    </submittedName>
</protein>
<keyword evidence="2" id="KW-1133">Transmembrane helix</keyword>
<reference evidence="4" key="1">
    <citation type="journal article" date="2018" name="Nat. Microbiol.">
        <title>Leveraging single-cell genomics to expand the fungal tree of life.</title>
        <authorList>
            <person name="Ahrendt S.R."/>
            <person name="Quandt C.A."/>
            <person name="Ciobanu D."/>
            <person name="Clum A."/>
            <person name="Salamov A."/>
            <person name="Andreopoulos B."/>
            <person name="Cheng J.F."/>
            <person name="Woyke T."/>
            <person name="Pelin A."/>
            <person name="Henrissat B."/>
            <person name="Reynolds N.K."/>
            <person name="Benny G.L."/>
            <person name="Smith M.E."/>
            <person name="James T.Y."/>
            <person name="Grigoriev I.V."/>
        </authorList>
    </citation>
    <scope>NUCLEOTIDE SEQUENCE [LARGE SCALE GENOMIC DNA]</scope>
    <source>
        <strain evidence="4">Baker2002</strain>
    </source>
</reference>
<dbReference type="AlphaFoldDB" id="A0A4P9ZK45"/>
<evidence type="ECO:0000256" key="1">
    <source>
        <dbReference type="SAM" id="MobiDB-lite"/>
    </source>
</evidence>
<dbReference type="Proteomes" id="UP000268321">
    <property type="component" value="Unassembled WGS sequence"/>
</dbReference>
<proteinExistence type="predicted"/>
<feature type="transmembrane region" description="Helical" evidence="2">
    <location>
        <begin position="47"/>
        <end position="68"/>
    </location>
</feature>
<keyword evidence="2" id="KW-0812">Transmembrane</keyword>
<evidence type="ECO:0000313" key="4">
    <source>
        <dbReference type="Proteomes" id="UP000268321"/>
    </source>
</evidence>
<name>A0A4P9ZK45_9ASCO</name>